<sequence>MQSKSETQQGSGSETSGSCDQEDGGFSAVPELTRPAFGKMARAGKVASLEIRGVGGPPGFRRQSPSRLVDLTSTNAILWRARSRSRKVVRTPGANACRRRQPQCRRRASGFSTVHQRLAVPGKSFNLRPGEGTVWGFPPVCGLSLRDSDGDFNSHLVVAIFAGDRLLVSRSSALSVVGIVPVYLAPFAGTATHPLRSPGCARAPLPVAGLRPVSPRCAYRLARFANPANLGEQTRKPHSQSTSPNDDVVHVDFTRPYPIPANQNRCAMTFIDSYLSRLLLLLCVGPDAWNPARPVPAGCT</sequence>
<comment type="caution">
    <text evidence="2">The sequence shown here is derived from an EMBL/GenBank/DDBJ whole genome shotgun (WGS) entry which is preliminary data.</text>
</comment>
<reference evidence="2 3" key="1">
    <citation type="journal article" name="Sci. Rep.">
        <title>Genome-scale phylogenetic analyses confirm Olpidium as the closest living zoosporic fungus to the non-flagellated, terrestrial fungi.</title>
        <authorList>
            <person name="Chang Y."/>
            <person name="Rochon D."/>
            <person name="Sekimoto S."/>
            <person name="Wang Y."/>
            <person name="Chovatia M."/>
            <person name="Sandor L."/>
            <person name="Salamov A."/>
            <person name="Grigoriev I.V."/>
            <person name="Stajich J.E."/>
            <person name="Spatafora J.W."/>
        </authorList>
    </citation>
    <scope>NUCLEOTIDE SEQUENCE [LARGE SCALE GENOMIC DNA]</scope>
    <source>
        <strain evidence="2">S191</strain>
    </source>
</reference>
<proteinExistence type="predicted"/>
<dbReference type="AlphaFoldDB" id="A0A8H8DH62"/>
<protein>
    <submittedName>
        <fullName evidence="2">Uncharacterized protein</fullName>
    </submittedName>
</protein>
<dbReference type="EMBL" id="JAEFCI010009013">
    <property type="protein sequence ID" value="KAG5458078.1"/>
    <property type="molecule type" value="Genomic_DNA"/>
</dbReference>
<accession>A0A8H8DH62</accession>
<gene>
    <name evidence="2" type="ORF">BJ554DRAFT_1774</name>
</gene>
<evidence type="ECO:0000313" key="2">
    <source>
        <dbReference type="EMBL" id="KAG5458078.1"/>
    </source>
</evidence>
<feature type="region of interest" description="Disordered" evidence="1">
    <location>
        <begin position="1"/>
        <end position="33"/>
    </location>
</feature>
<evidence type="ECO:0000313" key="3">
    <source>
        <dbReference type="Proteomes" id="UP000673691"/>
    </source>
</evidence>
<evidence type="ECO:0000256" key="1">
    <source>
        <dbReference type="SAM" id="MobiDB-lite"/>
    </source>
</evidence>
<dbReference type="Proteomes" id="UP000673691">
    <property type="component" value="Unassembled WGS sequence"/>
</dbReference>
<name>A0A8H8DH62_9FUNG</name>
<keyword evidence="3" id="KW-1185">Reference proteome</keyword>
<feature type="non-terminal residue" evidence="2">
    <location>
        <position position="300"/>
    </location>
</feature>
<organism evidence="2 3">
    <name type="scientific">Olpidium bornovanus</name>
    <dbReference type="NCBI Taxonomy" id="278681"/>
    <lineage>
        <taxon>Eukaryota</taxon>
        <taxon>Fungi</taxon>
        <taxon>Fungi incertae sedis</taxon>
        <taxon>Olpidiomycota</taxon>
        <taxon>Olpidiomycotina</taxon>
        <taxon>Olpidiomycetes</taxon>
        <taxon>Olpidiales</taxon>
        <taxon>Olpidiaceae</taxon>
        <taxon>Olpidium</taxon>
    </lineage>
</organism>
<feature type="compositionally biased region" description="Low complexity" evidence="1">
    <location>
        <begin position="1"/>
        <end position="18"/>
    </location>
</feature>